<dbReference type="NCBIfam" id="TIGR00326">
    <property type="entry name" value="eubact_ribD"/>
    <property type="match status" value="1"/>
</dbReference>
<dbReference type="PROSITE" id="PS51747">
    <property type="entry name" value="CYT_DCMP_DEAMINASES_2"/>
    <property type="match status" value="1"/>
</dbReference>
<dbReference type="EC" id="1.1.1.193" evidence="2"/>
<gene>
    <name evidence="7" type="ORF">R1flu_028337</name>
</gene>
<evidence type="ECO:0000256" key="2">
    <source>
        <dbReference type="ARBA" id="ARBA00013173"/>
    </source>
</evidence>
<dbReference type="PANTHER" id="PTHR38011:SF7">
    <property type="entry name" value="2,5-DIAMINO-6-RIBOSYLAMINO-4(3H)-PYRIMIDINONE 5'-PHOSPHATE REDUCTASE"/>
    <property type="match status" value="1"/>
</dbReference>
<dbReference type="Pfam" id="PF01872">
    <property type="entry name" value="RibD_C"/>
    <property type="match status" value="1"/>
</dbReference>
<dbReference type="Pfam" id="PF08719">
    <property type="entry name" value="NADAR"/>
    <property type="match status" value="1"/>
</dbReference>
<dbReference type="InterPro" id="IPR002125">
    <property type="entry name" value="CMP_dCMP_dom"/>
</dbReference>
<name>A0ABD1XLV4_9MARC</name>
<protein>
    <recommendedName>
        <fullName evidence="2">5-amino-6-(5-phosphoribosylamino)uracil reductase</fullName>
        <ecNumber evidence="2">1.1.1.193</ecNumber>
    </recommendedName>
</protein>
<dbReference type="InterPro" id="IPR037238">
    <property type="entry name" value="YbiA-like_sf"/>
</dbReference>
<proteinExistence type="predicted"/>
<dbReference type="AlphaFoldDB" id="A0ABD1XLV4"/>
<keyword evidence="3" id="KW-0521">NADP</keyword>
<dbReference type="GO" id="GO:0008703">
    <property type="term" value="F:5-amino-6-(5-phosphoribosylamino)uracil reductase activity"/>
    <property type="evidence" value="ECO:0007669"/>
    <property type="project" value="UniProtKB-EC"/>
</dbReference>
<keyword evidence="4" id="KW-0560">Oxidoreductase</keyword>
<dbReference type="NCBIfam" id="TIGR02464">
    <property type="entry name" value="ribofla_fusion"/>
    <property type="match status" value="1"/>
</dbReference>
<dbReference type="SUPFAM" id="SSF143990">
    <property type="entry name" value="YbiA-like"/>
    <property type="match status" value="1"/>
</dbReference>
<dbReference type="NCBIfam" id="TIGR00227">
    <property type="entry name" value="ribD_Cterm"/>
    <property type="match status" value="1"/>
</dbReference>
<evidence type="ECO:0000256" key="5">
    <source>
        <dbReference type="ARBA" id="ARBA00023268"/>
    </source>
</evidence>
<evidence type="ECO:0000313" key="8">
    <source>
        <dbReference type="Proteomes" id="UP001605036"/>
    </source>
</evidence>
<dbReference type="CDD" id="cd15457">
    <property type="entry name" value="NADAR"/>
    <property type="match status" value="1"/>
</dbReference>
<organism evidence="7 8">
    <name type="scientific">Riccia fluitans</name>
    <dbReference type="NCBI Taxonomy" id="41844"/>
    <lineage>
        <taxon>Eukaryota</taxon>
        <taxon>Viridiplantae</taxon>
        <taxon>Streptophyta</taxon>
        <taxon>Embryophyta</taxon>
        <taxon>Marchantiophyta</taxon>
        <taxon>Marchantiopsida</taxon>
        <taxon>Marchantiidae</taxon>
        <taxon>Marchantiales</taxon>
        <taxon>Ricciaceae</taxon>
        <taxon>Riccia</taxon>
    </lineage>
</organism>
<dbReference type="InterPro" id="IPR050765">
    <property type="entry name" value="Riboflavin_Biosynth_HTPR"/>
</dbReference>
<comment type="pathway">
    <text evidence="1">Cofactor biosynthesis; riboflavin biosynthesis; 5-amino-6-(D-ribitylamino)uracil from GTP: step 3/4.</text>
</comment>
<feature type="domain" description="CMP/dCMP-type deaminase" evidence="6">
    <location>
        <begin position="27"/>
        <end position="148"/>
    </location>
</feature>
<dbReference type="Gene3D" id="3.40.430.10">
    <property type="entry name" value="Dihydrofolate Reductase, subunit A"/>
    <property type="match status" value="1"/>
</dbReference>
<dbReference type="Gene3D" id="3.40.140.10">
    <property type="entry name" value="Cytidine Deaminase, domain 2"/>
    <property type="match status" value="1"/>
</dbReference>
<evidence type="ECO:0000313" key="7">
    <source>
        <dbReference type="EMBL" id="KAL2609764.1"/>
    </source>
</evidence>
<keyword evidence="8" id="KW-1185">Reference proteome</keyword>
<evidence type="ECO:0000256" key="3">
    <source>
        <dbReference type="ARBA" id="ARBA00022857"/>
    </source>
</evidence>
<dbReference type="SUPFAM" id="SSF53597">
    <property type="entry name" value="Dihydrofolate reductase-like"/>
    <property type="match status" value="1"/>
</dbReference>
<sequence length="599" mass="64807">MLSLATRALCVRASSGGPGQVDLHPAQVPAKHILRAIELADSSAGLTAPHPNAGCVIAHGPRVVGEGFLYAQGTRSAEVQAVERARDLTKGAIAYMNLEPGDCHGDDSALTSLIQAKVSKVVIGLRHPLKHLRGKAIEALRAQGIAVVVLGEDLIEGDQLQDVSRACQLINAPLLCRAVQRLPYSVLKYAMTLDGKIAASTGHAAWVSSSESRRRVFETRGRSDAVIVGGNTVRRDNPRLTTRRDGGHLPVRIVMSRCLTLPDDANVWNVANAPTIVMTQRGARRDFQAQLVARGVEVVEFDFLTPRAVMDYCFDRGFLSVMWECGGTLSAPAIASGVIHKIIAFVAPKIIGGVLAPSPVGELGMVEMTQALNLSDVAFEQTGPDMLVTGYLQPVPALYPAVSAAVEQALADYITPSVKPPAVISFYKTWDLYGAFSNFSPHPIIVVDDSGKEIAWNSVEHYYQAHKFVGVEDPLAKDRILKIQFAASPEEAARLGRSFARERPDLLRPDWEEVKVEVMYKALRLKFTAYESLHRLLLSTAGSVIVEASPNDLFWGAGRTGAGQNNLGLLLMKLRAELQKETERNQNPVPQTDSAAVNA</sequence>
<dbReference type="InterPro" id="IPR012816">
    <property type="entry name" value="NADAR"/>
</dbReference>
<reference evidence="7 8" key="1">
    <citation type="submission" date="2024-09" db="EMBL/GenBank/DDBJ databases">
        <title>Chromosome-scale assembly of Riccia fluitans.</title>
        <authorList>
            <person name="Paukszto L."/>
            <person name="Sawicki J."/>
            <person name="Karawczyk K."/>
            <person name="Piernik-Szablinska J."/>
            <person name="Szczecinska M."/>
            <person name="Mazdziarz M."/>
        </authorList>
    </citation>
    <scope>NUCLEOTIDE SEQUENCE [LARGE SCALE GENOMIC DNA]</scope>
    <source>
        <strain evidence="7">Rf_01</strain>
        <tissue evidence="7">Aerial parts of the thallus</tissue>
    </source>
</reference>
<dbReference type="InterPro" id="IPR024072">
    <property type="entry name" value="DHFR-like_dom_sf"/>
</dbReference>
<dbReference type="PANTHER" id="PTHR38011">
    <property type="entry name" value="DIHYDROFOLATE REDUCTASE FAMILY PROTEIN (AFU_ORTHOLOGUE AFUA_8G06820)"/>
    <property type="match status" value="1"/>
</dbReference>
<dbReference type="InterPro" id="IPR002734">
    <property type="entry name" value="RibDG_C"/>
</dbReference>
<dbReference type="InterPro" id="IPR011549">
    <property type="entry name" value="RibD_C"/>
</dbReference>
<comment type="caution">
    <text evidence="7">The sequence shown here is derived from an EMBL/GenBank/DDBJ whole genome shotgun (WGS) entry which is preliminary data.</text>
</comment>
<evidence type="ECO:0000256" key="4">
    <source>
        <dbReference type="ARBA" id="ARBA00023002"/>
    </source>
</evidence>
<evidence type="ECO:0000259" key="6">
    <source>
        <dbReference type="PROSITE" id="PS51747"/>
    </source>
</evidence>
<dbReference type="InterPro" id="IPR016193">
    <property type="entry name" value="Cytidine_deaminase-like"/>
</dbReference>
<evidence type="ECO:0000256" key="1">
    <source>
        <dbReference type="ARBA" id="ARBA00004910"/>
    </source>
</evidence>
<dbReference type="Gene3D" id="1.10.357.40">
    <property type="entry name" value="YbiA-like"/>
    <property type="match status" value="1"/>
</dbReference>
<dbReference type="EMBL" id="JBHFFA010000008">
    <property type="protein sequence ID" value="KAL2609764.1"/>
    <property type="molecule type" value="Genomic_DNA"/>
</dbReference>
<dbReference type="SUPFAM" id="SSF53927">
    <property type="entry name" value="Cytidine deaminase-like"/>
    <property type="match status" value="1"/>
</dbReference>
<accession>A0ABD1XLV4</accession>
<dbReference type="InterPro" id="IPR004794">
    <property type="entry name" value="Eubact_RibD"/>
</dbReference>
<dbReference type="Proteomes" id="UP001605036">
    <property type="component" value="Unassembled WGS sequence"/>
</dbReference>
<keyword evidence="5" id="KW-0511">Multifunctional enzyme</keyword>